<gene>
    <name evidence="2" type="ORF">PHET_06164</name>
</gene>
<feature type="transmembrane region" description="Helical" evidence="1">
    <location>
        <begin position="12"/>
        <end position="34"/>
    </location>
</feature>
<dbReference type="AlphaFoldDB" id="A0A8J4SNI6"/>
<keyword evidence="1" id="KW-0472">Membrane</keyword>
<dbReference type="EMBL" id="LUCH01003483">
    <property type="protein sequence ID" value="KAF5400080.1"/>
    <property type="molecule type" value="Genomic_DNA"/>
</dbReference>
<name>A0A8J4SNI6_9TREM</name>
<evidence type="ECO:0000313" key="3">
    <source>
        <dbReference type="Proteomes" id="UP000748531"/>
    </source>
</evidence>
<keyword evidence="3" id="KW-1185">Reference proteome</keyword>
<proteinExistence type="predicted"/>
<comment type="caution">
    <text evidence="2">The sequence shown here is derived from an EMBL/GenBank/DDBJ whole genome shotgun (WGS) entry which is preliminary data.</text>
</comment>
<keyword evidence="1" id="KW-1133">Transmembrane helix</keyword>
<evidence type="ECO:0000313" key="2">
    <source>
        <dbReference type="EMBL" id="KAF5400080.1"/>
    </source>
</evidence>
<keyword evidence="1" id="KW-0812">Transmembrane</keyword>
<evidence type="ECO:0000256" key="1">
    <source>
        <dbReference type="SAM" id="Phobius"/>
    </source>
</evidence>
<dbReference type="Proteomes" id="UP000748531">
    <property type="component" value="Unassembled WGS sequence"/>
</dbReference>
<organism evidence="2 3">
    <name type="scientific">Paragonimus heterotremus</name>
    <dbReference type="NCBI Taxonomy" id="100268"/>
    <lineage>
        <taxon>Eukaryota</taxon>
        <taxon>Metazoa</taxon>
        <taxon>Spiralia</taxon>
        <taxon>Lophotrochozoa</taxon>
        <taxon>Platyhelminthes</taxon>
        <taxon>Trematoda</taxon>
        <taxon>Digenea</taxon>
        <taxon>Plagiorchiida</taxon>
        <taxon>Troglotremata</taxon>
        <taxon>Troglotrematidae</taxon>
        <taxon>Paragonimus</taxon>
    </lineage>
</organism>
<sequence>MLSGGFLLKTNACLLTYFLVQWAFCILLFILIIFSEPFNTAGLLDTIISV</sequence>
<protein>
    <submittedName>
        <fullName evidence="2">Uncharacterized protein</fullName>
    </submittedName>
</protein>
<reference evidence="2" key="1">
    <citation type="submission" date="2019-05" db="EMBL/GenBank/DDBJ databases">
        <title>Annotation for the trematode Paragonimus heterotremus.</title>
        <authorList>
            <person name="Choi Y.-J."/>
        </authorList>
    </citation>
    <scope>NUCLEOTIDE SEQUENCE</scope>
    <source>
        <strain evidence="2">LC</strain>
    </source>
</reference>
<accession>A0A8J4SNI6</accession>